<keyword evidence="1" id="KW-0812">Transmembrane</keyword>
<dbReference type="InterPro" id="IPR016989">
    <property type="entry name" value="Atp1_alphaprobac"/>
</dbReference>
<dbReference type="PIRSF" id="PIRSF032126">
    <property type="entry name" value="F0F1_ATP_synthase_subunit_I"/>
    <property type="match status" value="1"/>
</dbReference>
<feature type="transmembrane region" description="Helical" evidence="1">
    <location>
        <begin position="35"/>
        <end position="53"/>
    </location>
</feature>
<keyword evidence="3" id="KW-1185">Reference proteome</keyword>
<organism evidence="2 3">
    <name type="scientific">Roseicitreum antarcticum</name>
    <dbReference type="NCBI Taxonomy" id="564137"/>
    <lineage>
        <taxon>Bacteria</taxon>
        <taxon>Pseudomonadati</taxon>
        <taxon>Pseudomonadota</taxon>
        <taxon>Alphaproteobacteria</taxon>
        <taxon>Rhodobacterales</taxon>
        <taxon>Paracoccaceae</taxon>
        <taxon>Roseicitreum</taxon>
    </lineage>
</organism>
<gene>
    <name evidence="2" type="ORF">SAMN04488238_10196</name>
</gene>
<accession>A0A1H2QSR5</accession>
<reference evidence="2 3" key="1">
    <citation type="submission" date="2016-10" db="EMBL/GenBank/DDBJ databases">
        <authorList>
            <person name="de Groot N.N."/>
        </authorList>
    </citation>
    <scope>NUCLEOTIDE SEQUENCE [LARGE SCALE GENOMIC DNA]</scope>
    <source>
        <strain evidence="2 3">CGMCC 1.8894</strain>
    </source>
</reference>
<dbReference type="STRING" id="564137.SAMN04488238_10196"/>
<evidence type="ECO:0000313" key="3">
    <source>
        <dbReference type="Proteomes" id="UP000198539"/>
    </source>
</evidence>
<dbReference type="EMBL" id="FNOM01000001">
    <property type="protein sequence ID" value="SDW10217.1"/>
    <property type="molecule type" value="Genomic_DNA"/>
</dbReference>
<dbReference type="Pfam" id="PF09527">
    <property type="entry name" value="ATPase_gene1"/>
    <property type="match status" value="1"/>
</dbReference>
<proteinExistence type="predicted"/>
<name>A0A1H2QSR5_9RHOB</name>
<protein>
    <submittedName>
        <fullName evidence="2">Putative F0F1-ATPase subunit Ca2+/Mg2+ transporter</fullName>
    </submittedName>
</protein>
<dbReference type="InterPro" id="IPR032820">
    <property type="entry name" value="ATPase_put"/>
</dbReference>
<sequence length="80" mass="8603">MAHVAWRMVLELVSGLALGFGIGYGLDYLLGTQPFLLVLFILLGFVAGVRTMLRTAAELQRGEIDKAAKAATTHGDDQRG</sequence>
<dbReference type="AlphaFoldDB" id="A0A1H2QSR5"/>
<keyword evidence="1" id="KW-0472">Membrane</keyword>
<dbReference type="Proteomes" id="UP000198539">
    <property type="component" value="Unassembled WGS sequence"/>
</dbReference>
<evidence type="ECO:0000256" key="1">
    <source>
        <dbReference type="SAM" id="Phobius"/>
    </source>
</evidence>
<keyword evidence="1" id="KW-1133">Transmembrane helix</keyword>
<evidence type="ECO:0000313" key="2">
    <source>
        <dbReference type="EMBL" id="SDW10217.1"/>
    </source>
</evidence>